<proteinExistence type="predicted"/>
<sequence>MICSFLIAVIMWKLKNKKIIPLTLDNCFYVWGIQCQQSLPGAHTNLQRSKFQTIKIINFYVPEFPTASSLKIAFMSLVMPSMVIYISYSAALTSYLAVFNPNLPFTSEQEFASDKSYNLTVLRGSVYHDIFERSNNSLALQMRERLKRPEDLPLNMLEAIKQVCNEQVVLCTNELFVDKISADIPCTLMSISSGRLDSAAFALFKHSPYTGLLNY</sequence>
<name>A0A7M7QHP6_NASVI</name>
<dbReference type="Proteomes" id="UP000002358">
    <property type="component" value="Chromosome 5"/>
</dbReference>
<dbReference type="Gene3D" id="3.40.190.10">
    <property type="entry name" value="Periplasmic binding protein-like II"/>
    <property type="match status" value="1"/>
</dbReference>
<evidence type="ECO:0000313" key="1">
    <source>
        <dbReference type="EnsemblMetazoa" id="XP_031786888"/>
    </source>
</evidence>
<protein>
    <submittedName>
        <fullName evidence="1">Uncharacterized protein</fullName>
    </submittedName>
</protein>
<keyword evidence="2" id="KW-1185">Reference proteome</keyword>
<dbReference type="RefSeq" id="XP_031786888.1">
    <property type="nucleotide sequence ID" value="XM_031931028.1"/>
</dbReference>
<dbReference type="AlphaFoldDB" id="A0A7M7QHP6"/>
<reference evidence="1" key="1">
    <citation type="submission" date="2021-01" db="UniProtKB">
        <authorList>
            <consortium name="EnsemblMetazoa"/>
        </authorList>
    </citation>
    <scope>IDENTIFICATION</scope>
</reference>
<dbReference type="KEGG" id="nvi:103316275"/>
<accession>A0A7M7QHP6</accession>
<evidence type="ECO:0000313" key="2">
    <source>
        <dbReference type="Proteomes" id="UP000002358"/>
    </source>
</evidence>
<organism evidence="1 2">
    <name type="scientific">Nasonia vitripennis</name>
    <name type="common">Parasitic wasp</name>
    <dbReference type="NCBI Taxonomy" id="7425"/>
    <lineage>
        <taxon>Eukaryota</taxon>
        <taxon>Metazoa</taxon>
        <taxon>Ecdysozoa</taxon>
        <taxon>Arthropoda</taxon>
        <taxon>Hexapoda</taxon>
        <taxon>Insecta</taxon>
        <taxon>Pterygota</taxon>
        <taxon>Neoptera</taxon>
        <taxon>Endopterygota</taxon>
        <taxon>Hymenoptera</taxon>
        <taxon>Apocrita</taxon>
        <taxon>Proctotrupomorpha</taxon>
        <taxon>Chalcidoidea</taxon>
        <taxon>Pteromalidae</taxon>
        <taxon>Pteromalinae</taxon>
        <taxon>Nasonia</taxon>
    </lineage>
</organism>
<dbReference type="OrthoDB" id="8186464at2759"/>
<dbReference type="GeneID" id="103316275"/>
<dbReference type="EnsemblMetazoa" id="XM_031931028">
    <property type="protein sequence ID" value="XP_031786888"/>
    <property type="gene ID" value="LOC103316275"/>
</dbReference>
<dbReference type="InParanoid" id="A0A7M7QHP6"/>